<keyword evidence="5 7" id="KW-0975">Bacterial flagellum</keyword>
<comment type="subcellular location">
    <subcellularLocation>
        <location evidence="7">Cell membrane</location>
    </subcellularLocation>
    <subcellularLocation>
        <location evidence="7">Bacterial flagellum basal body</location>
    </subcellularLocation>
</comment>
<dbReference type="NCBIfam" id="TIGR03500">
    <property type="entry name" value="FliO_TIGR"/>
    <property type="match status" value="1"/>
</dbReference>
<dbReference type="GO" id="GO:0005886">
    <property type="term" value="C:plasma membrane"/>
    <property type="evidence" value="ECO:0007669"/>
    <property type="project" value="UniProtKB-SubCell"/>
</dbReference>
<keyword evidence="3 7" id="KW-1133">Transmembrane helix</keyword>
<dbReference type="Pfam" id="PF04347">
    <property type="entry name" value="FliO"/>
    <property type="match status" value="1"/>
</dbReference>
<evidence type="ECO:0000256" key="4">
    <source>
        <dbReference type="ARBA" id="ARBA00023136"/>
    </source>
</evidence>
<reference evidence="8 9" key="1">
    <citation type="submission" date="2015-05" db="EMBL/GenBank/DDBJ databases">
        <title>Genome sequencing and analysis of members of genus Stenotrophomonas.</title>
        <authorList>
            <person name="Patil P.P."/>
            <person name="Midha S."/>
            <person name="Patil P.B."/>
        </authorList>
    </citation>
    <scope>NUCLEOTIDE SEQUENCE [LARGE SCALE GENOMIC DNA]</scope>
    <source>
        <strain evidence="8 9">DSM 24757</strain>
    </source>
</reference>
<protein>
    <recommendedName>
        <fullName evidence="7">Flagellar protein</fullName>
    </recommendedName>
</protein>
<evidence type="ECO:0000313" key="9">
    <source>
        <dbReference type="Proteomes" id="UP000050956"/>
    </source>
</evidence>
<evidence type="ECO:0000256" key="5">
    <source>
        <dbReference type="ARBA" id="ARBA00023143"/>
    </source>
</evidence>
<keyword evidence="1 7" id="KW-1003">Cell membrane</keyword>
<dbReference type="RefSeq" id="WP_057636743.1">
    <property type="nucleotide sequence ID" value="NZ_LDJM01000007.1"/>
</dbReference>
<feature type="transmembrane region" description="Helical" evidence="7">
    <location>
        <begin position="25"/>
        <end position="42"/>
    </location>
</feature>
<organism evidence="8 9">
    <name type="scientific">Stenotrophomonas ginsengisoli</name>
    <dbReference type="NCBI Taxonomy" id="336566"/>
    <lineage>
        <taxon>Bacteria</taxon>
        <taxon>Pseudomonadati</taxon>
        <taxon>Pseudomonadota</taxon>
        <taxon>Gammaproteobacteria</taxon>
        <taxon>Lysobacterales</taxon>
        <taxon>Lysobacteraceae</taxon>
        <taxon>Stenotrophomonas</taxon>
    </lineage>
</organism>
<keyword evidence="8" id="KW-0969">Cilium</keyword>
<gene>
    <name evidence="8" type="ORF">ABB30_02580</name>
</gene>
<evidence type="ECO:0000256" key="1">
    <source>
        <dbReference type="ARBA" id="ARBA00022475"/>
    </source>
</evidence>
<sequence>MILAAASSPAIGQHAAQSPGLGGTVLALVAVLALIVGLAWLLKRLPGSGLRSNDQLRVLTSLAVGQRERLVVVQVGQQQLLLGVTAQGIQTLHTLTEPLPEPAAGLAPGTPPLPAFAQLLTRHLRKDKTDAPDASR</sequence>
<dbReference type="PANTHER" id="PTHR38766:SF1">
    <property type="entry name" value="FLAGELLAR PROTEIN FLIO"/>
    <property type="match status" value="1"/>
</dbReference>
<keyword evidence="4 7" id="KW-0472">Membrane</keyword>
<comment type="similarity">
    <text evidence="6 7">Belongs to the FliO/MopB family.</text>
</comment>
<keyword evidence="9" id="KW-1185">Reference proteome</keyword>
<comment type="caution">
    <text evidence="8">The sequence shown here is derived from an EMBL/GenBank/DDBJ whole genome shotgun (WGS) entry which is preliminary data.</text>
</comment>
<dbReference type="GO" id="GO:0009425">
    <property type="term" value="C:bacterial-type flagellum basal body"/>
    <property type="evidence" value="ECO:0007669"/>
    <property type="project" value="UniProtKB-SubCell"/>
</dbReference>
<evidence type="ECO:0000256" key="2">
    <source>
        <dbReference type="ARBA" id="ARBA00022692"/>
    </source>
</evidence>
<dbReference type="PATRIC" id="fig|336566.3.peg.2923"/>
<dbReference type="Proteomes" id="UP000050956">
    <property type="component" value="Unassembled WGS sequence"/>
</dbReference>
<dbReference type="InterPro" id="IPR052205">
    <property type="entry name" value="FliO/MopB"/>
</dbReference>
<dbReference type="AlphaFoldDB" id="A0A0R0DKL1"/>
<dbReference type="PANTHER" id="PTHR38766">
    <property type="entry name" value="FLAGELLAR PROTEIN FLIO"/>
    <property type="match status" value="1"/>
</dbReference>
<dbReference type="EMBL" id="LDJM01000007">
    <property type="protein sequence ID" value="KRG78935.1"/>
    <property type="molecule type" value="Genomic_DNA"/>
</dbReference>
<dbReference type="STRING" id="336566.ABB30_02580"/>
<evidence type="ECO:0000256" key="6">
    <source>
        <dbReference type="ARBA" id="ARBA00037937"/>
    </source>
</evidence>
<evidence type="ECO:0000256" key="3">
    <source>
        <dbReference type="ARBA" id="ARBA00022989"/>
    </source>
</evidence>
<proteinExistence type="inferred from homology"/>
<keyword evidence="2 7" id="KW-0812">Transmembrane</keyword>
<evidence type="ECO:0000313" key="8">
    <source>
        <dbReference type="EMBL" id="KRG78935.1"/>
    </source>
</evidence>
<dbReference type="InterPro" id="IPR022781">
    <property type="entry name" value="Flagellar_biosynth_FliO"/>
</dbReference>
<evidence type="ECO:0000256" key="7">
    <source>
        <dbReference type="RuleBase" id="RU362064"/>
    </source>
</evidence>
<keyword evidence="8" id="KW-0282">Flagellum</keyword>
<dbReference type="GO" id="GO:0044781">
    <property type="term" value="P:bacterial-type flagellum organization"/>
    <property type="evidence" value="ECO:0007669"/>
    <property type="project" value="UniProtKB-UniRule"/>
</dbReference>
<name>A0A0R0DKL1_9GAMM</name>
<keyword evidence="8" id="KW-0966">Cell projection</keyword>
<accession>A0A0R0DKL1</accession>